<reference evidence="1 2" key="1">
    <citation type="submission" date="2020-08" db="EMBL/GenBank/DDBJ databases">
        <title>Genomic Encyclopedia of Type Strains, Phase III (KMG-III): the genomes of soil and plant-associated and newly described type strains.</title>
        <authorList>
            <person name="Whitman W."/>
        </authorList>
    </citation>
    <scope>NUCLEOTIDE SEQUENCE [LARGE SCALE GENOMIC DNA]</scope>
    <source>
        <strain evidence="1 2">CECT 8075</strain>
    </source>
</reference>
<protein>
    <submittedName>
        <fullName evidence="1">Uncharacterized protein</fullName>
    </submittedName>
</protein>
<name>A0A7W5E5E1_9BACT</name>
<dbReference type="Proteomes" id="UP000536179">
    <property type="component" value="Unassembled WGS sequence"/>
</dbReference>
<dbReference type="EMBL" id="JACHXU010000041">
    <property type="protein sequence ID" value="MBB3210524.1"/>
    <property type="molecule type" value="Genomic_DNA"/>
</dbReference>
<evidence type="ECO:0000313" key="1">
    <source>
        <dbReference type="EMBL" id="MBB3210524.1"/>
    </source>
</evidence>
<keyword evidence="2" id="KW-1185">Reference proteome</keyword>
<accession>A0A7W5E5E1</accession>
<sequence length="173" mass="19524">MNSWQRISTYNAADCYGRFWHAGLNNAGSLLFIASIDDDYAVWDIATSACVWSSSDSDALPALSGLLVDGFVDLQQPQVSDRFRVFGPEFNHFLRYYCRDHIDYDSLTGDVIVDTYIANDRDRQRLDFEGDANEWVQASFSDDGSIIAVMNPHYLSVFHRTSDGPVAQHGFYA</sequence>
<gene>
    <name evidence="1" type="ORF">FHS27_006371</name>
</gene>
<evidence type="ECO:0000313" key="2">
    <source>
        <dbReference type="Proteomes" id="UP000536179"/>
    </source>
</evidence>
<proteinExistence type="predicted"/>
<dbReference type="AlphaFoldDB" id="A0A7W5E5E1"/>
<dbReference type="InterPro" id="IPR011044">
    <property type="entry name" value="Quino_amine_DH_bsu"/>
</dbReference>
<organism evidence="1 2">
    <name type="scientific">Aporhodopirellula rubra</name>
    <dbReference type="NCBI Taxonomy" id="980271"/>
    <lineage>
        <taxon>Bacteria</taxon>
        <taxon>Pseudomonadati</taxon>
        <taxon>Planctomycetota</taxon>
        <taxon>Planctomycetia</taxon>
        <taxon>Pirellulales</taxon>
        <taxon>Pirellulaceae</taxon>
        <taxon>Aporhodopirellula</taxon>
    </lineage>
</organism>
<dbReference type="SUPFAM" id="SSF50969">
    <property type="entry name" value="YVTN repeat-like/Quinoprotein amine dehydrogenase"/>
    <property type="match status" value="1"/>
</dbReference>
<dbReference type="RefSeq" id="WP_184309900.1">
    <property type="nucleotide sequence ID" value="NZ_JACHXU010000041.1"/>
</dbReference>
<comment type="caution">
    <text evidence="1">The sequence shown here is derived from an EMBL/GenBank/DDBJ whole genome shotgun (WGS) entry which is preliminary data.</text>
</comment>